<protein>
    <submittedName>
        <fullName evidence="1">Uncharacterized protein</fullName>
    </submittedName>
</protein>
<sequence length="174" mass="18708">MNKGLKLALIGGGALVVAAVLVDVFVSPQRALSAAIMRDCIGIVKDNVRGAGAVSVISVVAIQPDPNKRKLEDFSRATRAVIERGEMTPSEPSVLVEFETSRGGSKALCEYHAKLWTRKGTYSGVSFKYAQVGLNPLSELELALASLKSFDVGHIDRLFSLVPIVGSEQKFYLD</sequence>
<comment type="caution">
    <text evidence="1">The sequence shown here is derived from an EMBL/GenBank/DDBJ whole genome shotgun (WGS) entry which is preliminary data.</text>
</comment>
<proteinExistence type="predicted"/>
<organism evidence="1 2">
    <name type="scientific">Pseudomonas idahonensis</name>
    <dbReference type="NCBI Taxonomy" id="2942628"/>
    <lineage>
        <taxon>Bacteria</taxon>
        <taxon>Pseudomonadati</taxon>
        <taxon>Pseudomonadota</taxon>
        <taxon>Gammaproteobacteria</taxon>
        <taxon>Pseudomonadales</taxon>
        <taxon>Pseudomonadaceae</taxon>
        <taxon>Pseudomonas</taxon>
    </lineage>
</organism>
<accession>A0ABT5Q887</accession>
<name>A0ABT5Q887_9PSED</name>
<evidence type="ECO:0000313" key="1">
    <source>
        <dbReference type="EMBL" id="MDD1150408.1"/>
    </source>
</evidence>
<evidence type="ECO:0000313" key="2">
    <source>
        <dbReference type="Proteomes" id="UP001217610"/>
    </source>
</evidence>
<dbReference type="EMBL" id="JAMDGR010000015">
    <property type="protein sequence ID" value="MDD1150408.1"/>
    <property type="molecule type" value="Genomic_DNA"/>
</dbReference>
<reference evidence="1 2" key="1">
    <citation type="submission" date="2022-05" db="EMBL/GenBank/DDBJ databases">
        <title>Novel Pseudomonas spp. Isolated from a Rainbow Trout Aquaculture Facility.</title>
        <authorList>
            <person name="Testerman T."/>
            <person name="Graf J."/>
        </authorList>
    </citation>
    <scope>NUCLEOTIDE SEQUENCE [LARGE SCALE GENOMIC DNA]</scope>
    <source>
        <strain evidence="1 2">ID357</strain>
    </source>
</reference>
<dbReference type="Proteomes" id="UP001217610">
    <property type="component" value="Unassembled WGS sequence"/>
</dbReference>
<keyword evidence="2" id="KW-1185">Reference proteome</keyword>
<dbReference type="RefSeq" id="WP_273923688.1">
    <property type="nucleotide sequence ID" value="NZ_JAMDGR010000015.1"/>
</dbReference>
<gene>
    <name evidence="1" type="ORF">M5G25_19190</name>
</gene>